<comment type="pathway">
    <text evidence="2">Protein modification; protein ubiquitination.</text>
</comment>
<dbReference type="Pfam" id="PF25598">
    <property type="entry name" value="ARM_PUB"/>
    <property type="match status" value="1"/>
</dbReference>
<dbReference type="Pfam" id="PF25368">
    <property type="entry name" value="PUB10_N"/>
    <property type="match status" value="1"/>
</dbReference>
<dbReference type="PANTHER" id="PTHR23315:SF266">
    <property type="entry name" value="U-BOX DOMAIN-CONTAINING PROTEIN 17"/>
    <property type="match status" value="1"/>
</dbReference>
<comment type="catalytic activity">
    <reaction evidence="1">
        <text>S-ubiquitinyl-[E2 ubiquitin-conjugating enzyme]-L-cysteine + [acceptor protein]-L-lysine = [E2 ubiquitin-conjugating enzyme]-L-cysteine + N(6)-ubiquitinyl-[acceptor protein]-L-lysine.</text>
        <dbReference type="EC" id="2.3.2.27"/>
    </reaction>
</comment>
<evidence type="ECO:0000256" key="1">
    <source>
        <dbReference type="ARBA" id="ARBA00000900"/>
    </source>
</evidence>
<reference evidence="10" key="2">
    <citation type="submission" date="2023-04" db="EMBL/GenBank/DDBJ databases">
        <authorList>
            <person name="Bruccoleri R.E."/>
            <person name="Oakeley E.J."/>
            <person name="Faust A.-M."/>
            <person name="Dessus-Babus S."/>
            <person name="Altorfer M."/>
            <person name="Burckhardt D."/>
            <person name="Oertli M."/>
            <person name="Naumann U."/>
            <person name="Petersen F."/>
            <person name="Wong J."/>
        </authorList>
    </citation>
    <scope>NUCLEOTIDE SEQUENCE</scope>
    <source>
        <strain evidence="10">GSM-AAB239-AS_SAM_17_03QT</strain>
        <tissue evidence="10">Leaf</tissue>
    </source>
</reference>
<comment type="caution">
    <text evidence="10">The sequence shown here is derived from an EMBL/GenBank/DDBJ whole genome shotgun (WGS) entry which is preliminary data.</text>
</comment>
<evidence type="ECO:0000259" key="8">
    <source>
        <dbReference type="PROSITE" id="PS51698"/>
    </source>
</evidence>
<evidence type="ECO:0000256" key="3">
    <source>
        <dbReference type="ARBA" id="ARBA00012483"/>
    </source>
</evidence>
<dbReference type="FunFam" id="1.25.10.10:FF:000491">
    <property type="entry name" value="RING-type E3 ubiquitin transferase"/>
    <property type="match status" value="1"/>
</dbReference>
<dbReference type="InterPro" id="IPR003613">
    <property type="entry name" value="Ubox_domain"/>
</dbReference>
<evidence type="ECO:0000256" key="6">
    <source>
        <dbReference type="ARBA" id="ARBA00022786"/>
    </source>
</evidence>
<dbReference type="GO" id="GO:0061630">
    <property type="term" value="F:ubiquitin protein ligase activity"/>
    <property type="evidence" value="ECO:0007669"/>
    <property type="project" value="UniProtKB-EC"/>
</dbReference>
<dbReference type="SUPFAM" id="SSF57850">
    <property type="entry name" value="RING/U-box"/>
    <property type="match status" value="1"/>
</dbReference>
<organism evidence="10 11">
    <name type="scientific">Iris pallida</name>
    <name type="common">Sweet iris</name>
    <dbReference type="NCBI Taxonomy" id="29817"/>
    <lineage>
        <taxon>Eukaryota</taxon>
        <taxon>Viridiplantae</taxon>
        <taxon>Streptophyta</taxon>
        <taxon>Embryophyta</taxon>
        <taxon>Tracheophyta</taxon>
        <taxon>Spermatophyta</taxon>
        <taxon>Magnoliopsida</taxon>
        <taxon>Liliopsida</taxon>
        <taxon>Asparagales</taxon>
        <taxon>Iridaceae</taxon>
        <taxon>Iridoideae</taxon>
        <taxon>Irideae</taxon>
        <taxon>Iris</taxon>
    </lineage>
</organism>
<dbReference type="InterPro" id="IPR045210">
    <property type="entry name" value="RING-Ubox_PUB"/>
</dbReference>
<dbReference type="PROSITE" id="PS51698">
    <property type="entry name" value="U_BOX"/>
    <property type="match status" value="1"/>
</dbReference>
<protein>
    <recommendedName>
        <fullName evidence="3">RING-type E3 ubiquitin transferase</fullName>
        <ecNumber evidence="3">2.3.2.27</ecNumber>
    </recommendedName>
</protein>
<feature type="domain" description="U-box" evidence="8">
    <location>
        <begin position="300"/>
        <end position="374"/>
    </location>
</feature>
<dbReference type="InterPro" id="IPR057623">
    <property type="entry name" value="PUB12-19-like_N"/>
</dbReference>
<dbReference type="PANTHER" id="PTHR23315">
    <property type="entry name" value="U BOX DOMAIN-CONTAINING"/>
    <property type="match status" value="1"/>
</dbReference>
<dbReference type="Gene3D" id="1.25.10.10">
    <property type="entry name" value="Leucine-rich Repeat Variant"/>
    <property type="match status" value="1"/>
</dbReference>
<name>A0AAX6GQ14_IRIPA</name>
<dbReference type="InterPro" id="IPR013083">
    <property type="entry name" value="Znf_RING/FYVE/PHD"/>
</dbReference>
<accession>A0AAX6GQ14</accession>
<dbReference type="InterPro" id="IPR016024">
    <property type="entry name" value="ARM-type_fold"/>
</dbReference>
<dbReference type="Pfam" id="PF04564">
    <property type="entry name" value="U-box"/>
    <property type="match status" value="1"/>
</dbReference>
<sequence length="732" mass="79485">MSSASVFTDLRRRRSPLAGSFFTPSDLTGLPLVRSLASVSGDLVTAHSSPATPSPFQRRNTRLLLLKVKILLSLFEFLMDSSSLSSPSSLYLSSSAVVCLRELYIILFRSRLLLDYCSQSSRLWLLIQNPQISGHFHDLNKEIATVLDVLPVGALGLPADLQEQLRLLRRQSRRSKLYIDPRDELLRRRIFLFLDEFAKGRSPDRTELRTAFVDRLGIRNAQSCRFEIDFLEEQIRGNEEDFADPSVLGGIVALARYCRFSLFKLAEGKEPEKRSSFGGGSGRKSKRRVSFKGSGDLSLMVPKDFCCPISLDIMRDPVTVSTGQTYDRPSITQWMEEGHRTCPNSGQTLSHRRLVPNLALRSLISQWCSMQGLEYGLPGASDASSAENVAVACSSRAAVEANRATTRILVRKLEDGLEAEEAISVRELRLLAKTGKENRACIAEAGAIPLLTRLMSSSDAATQENSVTAILNLSIHDGNKSKVMEEEGCLRSVVSVLRQGKTMEAQENAAATLFSLSAVHDYKKRITDEPGAVEALAGLLRNGSQRGKRDAVTALFNLSTHPDCCLKMMESGAVWALLEASSAAEGVAEEAVGALGLLMRQQIVAEVVGNDDTAVGSLIAVMRRGTPKAKENAVAALHELCKSGGAAVIQRLAKTPALGGLIQTLLLTGTKRARRKAASLARMCQSCEPEVPFAGDAGWGMEYATTRSNSMRQGSSFVGGGDVSVSVAVSVL</sequence>
<dbReference type="InterPro" id="IPR000225">
    <property type="entry name" value="Armadillo"/>
</dbReference>
<evidence type="ECO:0000256" key="5">
    <source>
        <dbReference type="ARBA" id="ARBA00022737"/>
    </source>
</evidence>
<dbReference type="EC" id="2.3.2.27" evidence="3"/>
<dbReference type="SMART" id="SM00185">
    <property type="entry name" value="ARM"/>
    <property type="match status" value="5"/>
</dbReference>
<proteinExistence type="predicted"/>
<evidence type="ECO:0000256" key="7">
    <source>
        <dbReference type="PROSITE-ProRule" id="PRU00259"/>
    </source>
</evidence>
<dbReference type="FunFam" id="3.30.40.10:FF:000455">
    <property type="entry name" value="RING-type E3 ubiquitin transferase"/>
    <property type="match status" value="1"/>
</dbReference>
<dbReference type="SMART" id="SM00504">
    <property type="entry name" value="Ubox"/>
    <property type="match status" value="1"/>
</dbReference>
<dbReference type="GO" id="GO:0016567">
    <property type="term" value="P:protein ubiquitination"/>
    <property type="evidence" value="ECO:0007669"/>
    <property type="project" value="InterPro"/>
</dbReference>
<evidence type="ECO:0000313" key="9">
    <source>
        <dbReference type="EMBL" id="KAJ6824353.1"/>
    </source>
</evidence>
<keyword evidence="4" id="KW-0808">Transferase</keyword>
<dbReference type="EMBL" id="JANAVB010022200">
    <property type="protein sequence ID" value="KAJ6824353.1"/>
    <property type="molecule type" value="Genomic_DNA"/>
</dbReference>
<dbReference type="InterPro" id="IPR058678">
    <property type="entry name" value="ARM_PUB"/>
</dbReference>
<dbReference type="Proteomes" id="UP001140949">
    <property type="component" value="Unassembled WGS sequence"/>
</dbReference>
<dbReference type="Gene3D" id="3.30.40.10">
    <property type="entry name" value="Zinc/RING finger domain, C3HC4 (zinc finger)"/>
    <property type="match status" value="1"/>
</dbReference>
<keyword evidence="11" id="KW-1185">Reference proteome</keyword>
<dbReference type="CDD" id="cd16664">
    <property type="entry name" value="RING-Ubox_PUB"/>
    <property type="match status" value="1"/>
</dbReference>
<evidence type="ECO:0000313" key="10">
    <source>
        <dbReference type="EMBL" id="KAJ6830407.1"/>
    </source>
</evidence>
<feature type="repeat" description="ARM" evidence="7">
    <location>
        <begin position="446"/>
        <end position="488"/>
    </location>
</feature>
<dbReference type="SUPFAM" id="SSF48371">
    <property type="entry name" value="ARM repeat"/>
    <property type="match status" value="1"/>
</dbReference>
<evidence type="ECO:0000313" key="11">
    <source>
        <dbReference type="Proteomes" id="UP001140949"/>
    </source>
</evidence>
<keyword evidence="5" id="KW-0677">Repeat</keyword>
<reference evidence="10" key="1">
    <citation type="journal article" date="2023" name="GigaByte">
        <title>Genome assembly of the bearded iris, Iris pallida Lam.</title>
        <authorList>
            <person name="Bruccoleri R.E."/>
            <person name="Oakeley E.J."/>
            <person name="Faust A.M.E."/>
            <person name="Altorfer M."/>
            <person name="Dessus-Babus S."/>
            <person name="Burckhardt D."/>
            <person name="Oertli M."/>
            <person name="Naumann U."/>
            <person name="Petersen F."/>
            <person name="Wong J."/>
        </authorList>
    </citation>
    <scope>NUCLEOTIDE SEQUENCE</scope>
    <source>
        <strain evidence="10">GSM-AAB239-AS_SAM_17_03QT</strain>
    </source>
</reference>
<evidence type="ECO:0000256" key="2">
    <source>
        <dbReference type="ARBA" id="ARBA00004906"/>
    </source>
</evidence>
<evidence type="ECO:0000256" key="4">
    <source>
        <dbReference type="ARBA" id="ARBA00022679"/>
    </source>
</evidence>
<dbReference type="InterPro" id="IPR011989">
    <property type="entry name" value="ARM-like"/>
</dbReference>
<gene>
    <name evidence="10" type="ORF">M6B38_354220</name>
    <name evidence="9" type="ORF">M6B38_382760</name>
</gene>
<dbReference type="EMBL" id="JANAVB010017598">
    <property type="protein sequence ID" value="KAJ6830407.1"/>
    <property type="molecule type" value="Genomic_DNA"/>
</dbReference>
<dbReference type="PROSITE" id="PS50176">
    <property type="entry name" value="ARM_REPEAT"/>
    <property type="match status" value="1"/>
</dbReference>
<keyword evidence="6" id="KW-0833">Ubl conjugation pathway</keyword>
<dbReference type="AlphaFoldDB" id="A0AAX6GQ14"/>